<comment type="caution">
    <text evidence="1">The sequence shown here is derived from an EMBL/GenBank/DDBJ whole genome shotgun (WGS) entry which is preliminary data.</text>
</comment>
<dbReference type="Proteomes" id="UP001596220">
    <property type="component" value="Unassembled WGS sequence"/>
</dbReference>
<evidence type="ECO:0000313" key="2">
    <source>
        <dbReference type="Proteomes" id="UP001596220"/>
    </source>
</evidence>
<reference evidence="2" key="1">
    <citation type="journal article" date="2019" name="Int. J. Syst. Evol. Microbiol.">
        <title>The Global Catalogue of Microorganisms (GCM) 10K type strain sequencing project: providing services to taxonomists for standard genome sequencing and annotation.</title>
        <authorList>
            <consortium name="The Broad Institute Genomics Platform"/>
            <consortium name="The Broad Institute Genome Sequencing Center for Infectious Disease"/>
            <person name="Wu L."/>
            <person name="Ma J."/>
        </authorList>
    </citation>
    <scope>NUCLEOTIDE SEQUENCE [LARGE SCALE GENOMIC DNA]</scope>
    <source>
        <strain evidence="2">CGMCC 4.7246</strain>
    </source>
</reference>
<organism evidence="1 2">
    <name type="scientific">Saccharothrix lopnurensis</name>
    <dbReference type="NCBI Taxonomy" id="1670621"/>
    <lineage>
        <taxon>Bacteria</taxon>
        <taxon>Bacillati</taxon>
        <taxon>Actinomycetota</taxon>
        <taxon>Actinomycetes</taxon>
        <taxon>Pseudonocardiales</taxon>
        <taxon>Pseudonocardiaceae</taxon>
        <taxon>Saccharothrix</taxon>
    </lineage>
</organism>
<name>A0ABW1PFI1_9PSEU</name>
<sequence length="171" mass="18962">MRLRNSAGLFVDTIRCPGSRTAAIDRSIGPRANGHPSSIYGRCRVCRQVRPVSPKGTMVGHDEPLRLVVQPHVAGGESWTAYGPLWHPAELASIPTRIGAELAWRHEDEILMTFYGGTGHRPATGTLPRSVRTWLDVHVRFVEQWTGDRDIIDLIPASQAYRLPMFSSLVA</sequence>
<protein>
    <submittedName>
        <fullName evidence="1">Uncharacterized protein</fullName>
    </submittedName>
</protein>
<evidence type="ECO:0000313" key="1">
    <source>
        <dbReference type="EMBL" id="MFC6094371.1"/>
    </source>
</evidence>
<gene>
    <name evidence="1" type="ORF">ACFP3R_34325</name>
</gene>
<accession>A0ABW1PFI1</accession>
<dbReference type="EMBL" id="JBHSQO010000062">
    <property type="protein sequence ID" value="MFC6094371.1"/>
    <property type="molecule type" value="Genomic_DNA"/>
</dbReference>
<keyword evidence="2" id="KW-1185">Reference proteome</keyword>
<proteinExistence type="predicted"/>
<dbReference type="RefSeq" id="WP_380642559.1">
    <property type="nucleotide sequence ID" value="NZ_JBHSQO010000062.1"/>
</dbReference>